<keyword evidence="3" id="KW-1185">Reference proteome</keyword>
<proteinExistence type="predicted"/>
<gene>
    <name evidence="2" type="ORF">CEXT_746681</name>
</gene>
<dbReference type="EMBL" id="BPLR01019092">
    <property type="protein sequence ID" value="GIZ04476.1"/>
    <property type="molecule type" value="Genomic_DNA"/>
</dbReference>
<evidence type="ECO:0000313" key="2">
    <source>
        <dbReference type="EMBL" id="GIZ04476.1"/>
    </source>
</evidence>
<comment type="caution">
    <text evidence="2">The sequence shown here is derived from an EMBL/GenBank/DDBJ whole genome shotgun (WGS) entry which is preliminary data.</text>
</comment>
<sequence>MVCIVTLLSALQMYDDVPPSPWHAVSGAGEKVAEAGSGSEFPENRSGSSGIVVGGLSESKITGLRKRQQIPFQGLVREKPKECCGALTETAKSNRTIDLA</sequence>
<dbReference type="Proteomes" id="UP001054945">
    <property type="component" value="Unassembled WGS sequence"/>
</dbReference>
<dbReference type="AlphaFoldDB" id="A0AAV4YEN1"/>
<reference evidence="2 3" key="1">
    <citation type="submission" date="2021-06" db="EMBL/GenBank/DDBJ databases">
        <title>Caerostris extrusa draft genome.</title>
        <authorList>
            <person name="Kono N."/>
            <person name="Arakawa K."/>
        </authorList>
    </citation>
    <scope>NUCLEOTIDE SEQUENCE [LARGE SCALE GENOMIC DNA]</scope>
</reference>
<evidence type="ECO:0000313" key="3">
    <source>
        <dbReference type="Proteomes" id="UP001054945"/>
    </source>
</evidence>
<protein>
    <submittedName>
        <fullName evidence="2">Uncharacterized protein</fullName>
    </submittedName>
</protein>
<evidence type="ECO:0000256" key="1">
    <source>
        <dbReference type="SAM" id="MobiDB-lite"/>
    </source>
</evidence>
<feature type="region of interest" description="Disordered" evidence="1">
    <location>
        <begin position="28"/>
        <end position="52"/>
    </location>
</feature>
<name>A0AAV4YEN1_CAEEX</name>
<accession>A0AAV4YEN1</accession>
<organism evidence="2 3">
    <name type="scientific">Caerostris extrusa</name>
    <name type="common">Bark spider</name>
    <name type="synonym">Caerostris bankana</name>
    <dbReference type="NCBI Taxonomy" id="172846"/>
    <lineage>
        <taxon>Eukaryota</taxon>
        <taxon>Metazoa</taxon>
        <taxon>Ecdysozoa</taxon>
        <taxon>Arthropoda</taxon>
        <taxon>Chelicerata</taxon>
        <taxon>Arachnida</taxon>
        <taxon>Araneae</taxon>
        <taxon>Araneomorphae</taxon>
        <taxon>Entelegynae</taxon>
        <taxon>Araneoidea</taxon>
        <taxon>Araneidae</taxon>
        <taxon>Caerostris</taxon>
    </lineage>
</organism>